<organism evidence="10">
    <name type="scientific">marine sediment metagenome</name>
    <dbReference type="NCBI Taxonomy" id="412755"/>
    <lineage>
        <taxon>unclassified sequences</taxon>
        <taxon>metagenomes</taxon>
        <taxon>ecological metagenomes</taxon>
    </lineage>
</organism>
<gene>
    <name evidence="10" type="ORF">LCGC14_0973090</name>
</gene>
<dbReference type="GO" id="GO:0004801">
    <property type="term" value="F:transaldolase activity"/>
    <property type="evidence" value="ECO:0007669"/>
    <property type="project" value="UniProtKB-EC"/>
</dbReference>
<dbReference type="PROSITE" id="PS00958">
    <property type="entry name" value="TRANSALDOLASE_2"/>
    <property type="match status" value="1"/>
</dbReference>
<dbReference type="GO" id="GO:0016832">
    <property type="term" value="F:aldehyde-lyase activity"/>
    <property type="evidence" value="ECO:0007669"/>
    <property type="project" value="InterPro"/>
</dbReference>
<dbReference type="GO" id="GO:0005975">
    <property type="term" value="P:carbohydrate metabolic process"/>
    <property type="evidence" value="ECO:0007669"/>
    <property type="project" value="InterPro"/>
</dbReference>
<dbReference type="EMBL" id="LAZR01003586">
    <property type="protein sequence ID" value="KKN16724.1"/>
    <property type="molecule type" value="Genomic_DNA"/>
</dbReference>
<dbReference type="InterPro" id="IPR022999">
    <property type="entry name" value="Transaldolase_3B"/>
</dbReference>
<dbReference type="InterPro" id="IPR013785">
    <property type="entry name" value="Aldolase_TIM"/>
</dbReference>
<dbReference type="PANTHER" id="PTHR10683:SF40">
    <property type="entry name" value="FRUCTOSE-6-PHOSPHATE ALDOLASE 1-RELATED"/>
    <property type="match status" value="1"/>
</dbReference>
<keyword evidence="5" id="KW-0963">Cytoplasm</keyword>
<dbReference type="NCBIfam" id="TIGR00875">
    <property type="entry name" value="fsa_talC_mipB"/>
    <property type="match status" value="1"/>
</dbReference>
<evidence type="ECO:0000256" key="1">
    <source>
        <dbReference type="ARBA" id="ARBA00004496"/>
    </source>
</evidence>
<dbReference type="Pfam" id="PF00923">
    <property type="entry name" value="TAL_FSA"/>
    <property type="match status" value="1"/>
</dbReference>
<dbReference type="UniPathway" id="UPA00115">
    <property type="reaction ID" value="UER00414"/>
</dbReference>
<protein>
    <recommendedName>
        <fullName evidence="4">transaldolase</fullName>
        <ecNumber evidence="4">2.2.1.2</ecNumber>
    </recommendedName>
</protein>
<comment type="caution">
    <text evidence="10">The sequence shown here is derived from an EMBL/GenBank/DDBJ whole genome shotgun (WGS) entry which is preliminary data.</text>
</comment>
<dbReference type="AlphaFoldDB" id="A0A0F9NFG8"/>
<keyword evidence="7" id="KW-0570">Pentose shunt</keyword>
<dbReference type="InterPro" id="IPR004731">
    <property type="entry name" value="Transaldolase_3B/F6P_aldolase"/>
</dbReference>
<evidence type="ECO:0000256" key="6">
    <source>
        <dbReference type="ARBA" id="ARBA00022679"/>
    </source>
</evidence>
<dbReference type="HAMAP" id="MF_00494">
    <property type="entry name" value="Transaldolase_3b"/>
    <property type="match status" value="1"/>
</dbReference>
<comment type="catalytic activity">
    <reaction evidence="9">
        <text>D-sedoheptulose 7-phosphate + D-glyceraldehyde 3-phosphate = D-erythrose 4-phosphate + beta-D-fructose 6-phosphate</text>
        <dbReference type="Rhea" id="RHEA:17053"/>
        <dbReference type="ChEBI" id="CHEBI:16897"/>
        <dbReference type="ChEBI" id="CHEBI:57483"/>
        <dbReference type="ChEBI" id="CHEBI:57634"/>
        <dbReference type="ChEBI" id="CHEBI:59776"/>
        <dbReference type="EC" id="2.2.1.2"/>
    </reaction>
</comment>
<evidence type="ECO:0000256" key="8">
    <source>
        <dbReference type="ARBA" id="ARBA00023270"/>
    </source>
</evidence>
<dbReference type="InterPro" id="IPR033919">
    <property type="entry name" value="TSA/FSA_arc/bac"/>
</dbReference>
<proteinExistence type="inferred from homology"/>
<dbReference type="FunFam" id="3.20.20.70:FF:000018">
    <property type="entry name" value="Probable transaldolase"/>
    <property type="match status" value="1"/>
</dbReference>
<dbReference type="Gene3D" id="3.20.20.70">
    <property type="entry name" value="Aldolase class I"/>
    <property type="match status" value="1"/>
</dbReference>
<comment type="subcellular location">
    <subcellularLocation>
        <location evidence="1">Cytoplasm</location>
    </subcellularLocation>
</comment>
<dbReference type="CDD" id="cd00956">
    <property type="entry name" value="Transaldolase_FSA"/>
    <property type="match status" value="1"/>
</dbReference>
<evidence type="ECO:0000256" key="2">
    <source>
        <dbReference type="ARBA" id="ARBA00004857"/>
    </source>
</evidence>
<name>A0A0F9NFG8_9ZZZZ</name>
<evidence type="ECO:0000256" key="3">
    <source>
        <dbReference type="ARBA" id="ARBA00005740"/>
    </source>
</evidence>
<keyword evidence="6" id="KW-0808">Transferase</keyword>
<evidence type="ECO:0000256" key="7">
    <source>
        <dbReference type="ARBA" id="ARBA00023126"/>
    </source>
</evidence>
<dbReference type="InterPro" id="IPR018225">
    <property type="entry name" value="Transaldolase_AS"/>
</dbReference>
<evidence type="ECO:0000256" key="5">
    <source>
        <dbReference type="ARBA" id="ARBA00022490"/>
    </source>
</evidence>
<evidence type="ECO:0000256" key="4">
    <source>
        <dbReference type="ARBA" id="ARBA00013151"/>
    </source>
</evidence>
<dbReference type="GO" id="GO:0005737">
    <property type="term" value="C:cytoplasm"/>
    <property type="evidence" value="ECO:0007669"/>
    <property type="project" value="UniProtKB-SubCell"/>
</dbReference>
<dbReference type="PANTHER" id="PTHR10683">
    <property type="entry name" value="TRANSALDOLASE"/>
    <property type="match status" value="1"/>
</dbReference>
<accession>A0A0F9NFG8</accession>
<sequence length="222" mass="23857">MEIYLDTANIEEIREAASWGVLSGVTTNPTLAAKENNSDFVSVIETIASLVPGPVSAEAVSLEAQAIVKEGRALAKIAKNVVVKIPITEDGLKATSALAEEGIRVNMTLVFSVNQALLAARAGAFIASPFVGRLDDIGHDGMELVKNIVSVYKYYGLKTKVIAASIRHPQHADQAARAGADIATVPFQVLKSMVKHPLTDKGIDRFLEDWNKLQNSTVKIHK</sequence>
<dbReference type="GO" id="GO:0006098">
    <property type="term" value="P:pentose-phosphate shunt"/>
    <property type="evidence" value="ECO:0007669"/>
    <property type="project" value="UniProtKB-UniPathway"/>
</dbReference>
<dbReference type="EC" id="2.2.1.2" evidence="4"/>
<evidence type="ECO:0000313" key="10">
    <source>
        <dbReference type="EMBL" id="KKN16724.1"/>
    </source>
</evidence>
<comment type="pathway">
    <text evidence="2">Carbohydrate degradation; pentose phosphate pathway; D-glyceraldehyde 3-phosphate and beta-D-fructose 6-phosphate from D-ribose 5-phosphate and D-xylulose 5-phosphate (non-oxidative stage): step 2/3.</text>
</comment>
<evidence type="ECO:0000256" key="9">
    <source>
        <dbReference type="ARBA" id="ARBA00048810"/>
    </source>
</evidence>
<dbReference type="InterPro" id="IPR001585">
    <property type="entry name" value="TAL/FSA"/>
</dbReference>
<keyword evidence="8" id="KW-0704">Schiff base</keyword>
<reference evidence="10" key="1">
    <citation type="journal article" date="2015" name="Nature">
        <title>Complex archaea that bridge the gap between prokaryotes and eukaryotes.</title>
        <authorList>
            <person name="Spang A."/>
            <person name="Saw J.H."/>
            <person name="Jorgensen S.L."/>
            <person name="Zaremba-Niedzwiedzka K."/>
            <person name="Martijn J."/>
            <person name="Lind A.E."/>
            <person name="van Eijk R."/>
            <person name="Schleper C."/>
            <person name="Guy L."/>
            <person name="Ettema T.J."/>
        </authorList>
    </citation>
    <scope>NUCLEOTIDE SEQUENCE</scope>
</reference>
<dbReference type="SUPFAM" id="SSF51569">
    <property type="entry name" value="Aldolase"/>
    <property type="match status" value="1"/>
</dbReference>
<comment type="similarity">
    <text evidence="3">Belongs to the transaldolase family. Type 3B subfamily.</text>
</comment>